<comment type="caution">
    <text evidence="1">The sequence shown here is derived from an EMBL/GenBank/DDBJ whole genome shotgun (WGS) entry which is preliminary data.</text>
</comment>
<protein>
    <submittedName>
        <fullName evidence="1">Uncharacterized protein</fullName>
    </submittedName>
</protein>
<evidence type="ECO:0000313" key="1">
    <source>
        <dbReference type="EMBL" id="EZQ11337.1"/>
    </source>
</evidence>
<dbReference type="EMBL" id="JFZT01000015">
    <property type="protein sequence ID" value="EZQ11337.1"/>
    <property type="molecule type" value="Genomic_DNA"/>
</dbReference>
<name>A0A031LSH4_9CREN</name>
<sequence>MELIKSIGKGSLTLSDGTVITLVTYVLNVKETGFSPYGGVNFVVESITGITIERVPDELKEKVKDKTIPNGVPQDGWEIIDIKDQKPAIVELETDSSKGKFMVRAETEAVMASRNLNYRTPSNEPWYSVLSINKVSWRPLK</sequence>
<accession>A0A031LSH4</accession>
<reference evidence="1 2" key="1">
    <citation type="submission" date="2014-03" db="EMBL/GenBank/DDBJ databases">
        <title>Draft genome sequence of the novel thermoacidophilic archaea Acidianus copahuensis ALE1 strain, isolated from Copahue volcanic area in Neuquen Argentina.</title>
        <authorList>
            <person name="Urbieta M.S."/>
            <person name="Rascovan N."/>
            <person name="Castro C."/>
            <person name="Revale S."/>
            <person name="Giaveno M.A."/>
            <person name="Vazquez M.P."/>
            <person name="Donati E.R."/>
        </authorList>
    </citation>
    <scope>NUCLEOTIDE SEQUENCE [LARGE SCALE GENOMIC DNA]</scope>
    <source>
        <strain evidence="1 2">ALE1</strain>
    </source>
</reference>
<organism evidence="1 2">
    <name type="scientific">Candidatus Acidianus copahuensis</name>
    <dbReference type="NCBI Taxonomy" id="1160895"/>
    <lineage>
        <taxon>Archaea</taxon>
        <taxon>Thermoproteota</taxon>
        <taxon>Thermoprotei</taxon>
        <taxon>Sulfolobales</taxon>
        <taxon>Sulfolobaceae</taxon>
        <taxon>Acidianus</taxon>
    </lineage>
</organism>
<gene>
    <name evidence="1" type="ORF">CM19_01020</name>
</gene>
<dbReference type="AlphaFoldDB" id="A0A031LSH4"/>
<dbReference type="OrthoDB" id="372172at2157"/>
<dbReference type="Proteomes" id="UP000024332">
    <property type="component" value="Unassembled WGS sequence"/>
</dbReference>
<evidence type="ECO:0000313" key="2">
    <source>
        <dbReference type="Proteomes" id="UP000024332"/>
    </source>
</evidence>
<dbReference type="STRING" id="1160895.CM19_01020"/>
<dbReference type="RefSeq" id="WP_048098562.1">
    <property type="nucleotide sequence ID" value="NZ_JFZT01000015.1"/>
</dbReference>
<keyword evidence="2" id="KW-1185">Reference proteome</keyword>
<proteinExistence type="predicted"/>